<keyword evidence="3" id="KW-1185">Reference proteome</keyword>
<sequence>MLGRIWRVARTPLTLLALLALLGFAAKWGYEKVVAPLPPPYVAPCVQMQVQDSTLKSEIVSVRVLNASNKRGKAAEVSQQLKKQGFKVTKVANADAPQDKSQIRGFGADAPEVNLVNSQFKGFEKVGDGRADRSVEVIIGDNYDSMIDNAPTSIKVEGDTVCLPTPPTANPV</sequence>
<dbReference type="Gene3D" id="3.30.70.2390">
    <property type="match status" value="1"/>
</dbReference>
<evidence type="ECO:0000259" key="1">
    <source>
        <dbReference type="Pfam" id="PF13399"/>
    </source>
</evidence>
<proteinExistence type="predicted"/>
<dbReference type="InterPro" id="IPR027381">
    <property type="entry name" value="LytR/CpsA/Psr_C"/>
</dbReference>
<reference evidence="2 3" key="1">
    <citation type="submission" date="2017-07" db="EMBL/GenBank/DDBJ databases">
        <title>Draft whole genome sequences of clinical Proprionibacteriaceae strains.</title>
        <authorList>
            <person name="Bernier A.-M."/>
            <person name="Bernard K."/>
            <person name="Domingo M.-C."/>
        </authorList>
    </citation>
    <scope>NUCLEOTIDE SEQUENCE [LARGE SCALE GENOMIC DNA]</scope>
    <source>
        <strain evidence="2 3">NML 030167</strain>
    </source>
</reference>
<evidence type="ECO:0000313" key="3">
    <source>
        <dbReference type="Proteomes" id="UP000215896"/>
    </source>
</evidence>
<organism evidence="2 3">
    <name type="scientific">Enemella evansiae</name>
    <dbReference type="NCBI Taxonomy" id="2016499"/>
    <lineage>
        <taxon>Bacteria</taxon>
        <taxon>Bacillati</taxon>
        <taxon>Actinomycetota</taxon>
        <taxon>Actinomycetes</taxon>
        <taxon>Propionibacteriales</taxon>
        <taxon>Propionibacteriaceae</taxon>
        <taxon>Enemella</taxon>
    </lineage>
</organism>
<gene>
    <name evidence="2" type="ORF">CGZ94_03440</name>
</gene>
<protein>
    <recommendedName>
        <fullName evidence="1">LytR/CpsA/Psr regulator C-terminal domain-containing protein</fullName>
    </recommendedName>
</protein>
<dbReference type="EMBL" id="NMVO01000002">
    <property type="protein sequence ID" value="OYO16701.1"/>
    <property type="molecule type" value="Genomic_DNA"/>
</dbReference>
<dbReference type="RefSeq" id="WP_094356384.1">
    <property type="nucleotide sequence ID" value="NZ_NMVK01000007.1"/>
</dbReference>
<evidence type="ECO:0000313" key="2">
    <source>
        <dbReference type="EMBL" id="OYO16701.1"/>
    </source>
</evidence>
<accession>A0A255GMA8</accession>
<name>A0A255GMA8_9ACTN</name>
<dbReference type="AlphaFoldDB" id="A0A255GMA8"/>
<dbReference type="OrthoDB" id="3727388at2"/>
<comment type="caution">
    <text evidence="2">The sequence shown here is derived from an EMBL/GenBank/DDBJ whole genome shotgun (WGS) entry which is preliminary data.</text>
</comment>
<dbReference type="Proteomes" id="UP000215896">
    <property type="component" value="Unassembled WGS sequence"/>
</dbReference>
<dbReference type="Pfam" id="PF13399">
    <property type="entry name" value="LytR_C"/>
    <property type="match status" value="1"/>
</dbReference>
<accession>A0A4R6LUN2</accession>
<feature type="domain" description="LytR/CpsA/Psr regulator C-terminal" evidence="1">
    <location>
        <begin position="60"/>
        <end position="143"/>
    </location>
</feature>